<evidence type="ECO:0000313" key="2">
    <source>
        <dbReference type="Proteomes" id="UP001177021"/>
    </source>
</evidence>
<sequence length="279" mass="32005">MFAMNLKNRVVLGAANMYSYLGASRSLVGSASLAQEECSQTKLFYQELKNVNIAAHVLTCKKEDGGGLCSVFLLPVTHKHETSIREATYLAERFRPKYLFLEMDDMRYRRLGKKKERCEFHAVVEVSKSFNSDCEVICGDIANDDMMLVQRKLYMERLKKFPFSNPSYQYQRACQTVVGNVRDIYLFNRLWKQAQEKGTLFAMVGVNHIFEIVHMWHLKKLGNMAATAKYTELVEFCKAAGADKGSHFTEVLASYPNISDNLRPFSKKYAKDYVKICES</sequence>
<comment type="caution">
    <text evidence="1">The sequence shown here is derived from an EMBL/GenBank/DDBJ whole genome shotgun (WGS) entry which is preliminary data.</text>
</comment>
<dbReference type="Proteomes" id="UP001177021">
    <property type="component" value="Unassembled WGS sequence"/>
</dbReference>
<proteinExistence type="predicted"/>
<keyword evidence="2" id="KW-1185">Reference proteome</keyword>
<accession>A0ACB0KN91</accession>
<name>A0ACB0KN91_TRIPR</name>
<protein>
    <submittedName>
        <fullName evidence="1">Uncharacterized protein</fullName>
    </submittedName>
</protein>
<dbReference type="EMBL" id="CASHSV030000311">
    <property type="protein sequence ID" value="CAJ2657968.1"/>
    <property type="molecule type" value="Genomic_DNA"/>
</dbReference>
<reference evidence="1" key="1">
    <citation type="submission" date="2023-10" db="EMBL/GenBank/DDBJ databases">
        <authorList>
            <person name="Rodriguez Cubillos JULIANA M."/>
            <person name="De Vega J."/>
        </authorList>
    </citation>
    <scope>NUCLEOTIDE SEQUENCE</scope>
</reference>
<organism evidence="1 2">
    <name type="scientific">Trifolium pratense</name>
    <name type="common">Red clover</name>
    <dbReference type="NCBI Taxonomy" id="57577"/>
    <lineage>
        <taxon>Eukaryota</taxon>
        <taxon>Viridiplantae</taxon>
        <taxon>Streptophyta</taxon>
        <taxon>Embryophyta</taxon>
        <taxon>Tracheophyta</taxon>
        <taxon>Spermatophyta</taxon>
        <taxon>Magnoliopsida</taxon>
        <taxon>eudicotyledons</taxon>
        <taxon>Gunneridae</taxon>
        <taxon>Pentapetalae</taxon>
        <taxon>rosids</taxon>
        <taxon>fabids</taxon>
        <taxon>Fabales</taxon>
        <taxon>Fabaceae</taxon>
        <taxon>Papilionoideae</taxon>
        <taxon>50 kb inversion clade</taxon>
        <taxon>NPAAA clade</taxon>
        <taxon>Hologalegina</taxon>
        <taxon>IRL clade</taxon>
        <taxon>Trifolieae</taxon>
        <taxon>Trifolium</taxon>
    </lineage>
</organism>
<gene>
    <name evidence="1" type="ORF">MILVUS5_LOCUS24432</name>
</gene>
<evidence type="ECO:0000313" key="1">
    <source>
        <dbReference type="EMBL" id="CAJ2657968.1"/>
    </source>
</evidence>